<dbReference type="EMBL" id="JAYMYS010000002">
    <property type="protein sequence ID" value="KAK7406533.1"/>
    <property type="molecule type" value="Genomic_DNA"/>
</dbReference>
<dbReference type="AlphaFoldDB" id="A0AAN9T4L0"/>
<protein>
    <submittedName>
        <fullName evidence="1">Uncharacterized protein</fullName>
    </submittedName>
</protein>
<comment type="caution">
    <text evidence="1">The sequence shown here is derived from an EMBL/GenBank/DDBJ whole genome shotgun (WGS) entry which is preliminary data.</text>
</comment>
<evidence type="ECO:0000313" key="1">
    <source>
        <dbReference type="EMBL" id="KAK7406533.1"/>
    </source>
</evidence>
<sequence length="101" mass="11189">MVTRCAAPTKTTIIARIFTAPRGTTRGHSSFQRFLPSNSGDILLHSSKDKLSAARCDVTDVVKVLAGSSTTSRRRFIFNETSFSLELRRAFVRLGFHSILT</sequence>
<reference evidence="1 2" key="1">
    <citation type="submission" date="2024-01" db="EMBL/GenBank/DDBJ databases">
        <title>The genomes of 5 underutilized Papilionoideae crops provide insights into root nodulation and disease resistanc.</title>
        <authorList>
            <person name="Jiang F."/>
        </authorList>
    </citation>
    <scope>NUCLEOTIDE SEQUENCE [LARGE SCALE GENOMIC DNA]</scope>
    <source>
        <strain evidence="1">DUOXIRENSHENG_FW03</strain>
        <tissue evidence="1">Leaves</tissue>
    </source>
</reference>
<name>A0AAN9T4L0_PSOTE</name>
<proteinExistence type="predicted"/>
<evidence type="ECO:0000313" key="2">
    <source>
        <dbReference type="Proteomes" id="UP001386955"/>
    </source>
</evidence>
<gene>
    <name evidence="1" type="ORF">VNO78_08160</name>
</gene>
<accession>A0AAN9T4L0</accession>
<keyword evidence="2" id="KW-1185">Reference proteome</keyword>
<organism evidence="1 2">
    <name type="scientific">Psophocarpus tetragonolobus</name>
    <name type="common">Winged bean</name>
    <name type="synonym">Dolichos tetragonolobus</name>
    <dbReference type="NCBI Taxonomy" id="3891"/>
    <lineage>
        <taxon>Eukaryota</taxon>
        <taxon>Viridiplantae</taxon>
        <taxon>Streptophyta</taxon>
        <taxon>Embryophyta</taxon>
        <taxon>Tracheophyta</taxon>
        <taxon>Spermatophyta</taxon>
        <taxon>Magnoliopsida</taxon>
        <taxon>eudicotyledons</taxon>
        <taxon>Gunneridae</taxon>
        <taxon>Pentapetalae</taxon>
        <taxon>rosids</taxon>
        <taxon>fabids</taxon>
        <taxon>Fabales</taxon>
        <taxon>Fabaceae</taxon>
        <taxon>Papilionoideae</taxon>
        <taxon>50 kb inversion clade</taxon>
        <taxon>NPAAA clade</taxon>
        <taxon>indigoferoid/millettioid clade</taxon>
        <taxon>Phaseoleae</taxon>
        <taxon>Psophocarpus</taxon>
    </lineage>
</organism>
<dbReference type="Proteomes" id="UP001386955">
    <property type="component" value="Unassembled WGS sequence"/>
</dbReference>